<gene>
    <name evidence="7" type="ORF">GSCOC_T00035872001</name>
</gene>
<keyword evidence="5" id="KW-0175">Coiled coil</keyword>
<comment type="subcellular location">
    <subcellularLocation>
        <location evidence="1">Nucleus</location>
    </subcellularLocation>
</comment>
<dbReference type="AlphaFoldDB" id="A0A068UVP5"/>
<dbReference type="GO" id="GO:0000977">
    <property type="term" value="F:RNA polymerase II transcription regulatory region sequence-specific DNA binding"/>
    <property type="evidence" value="ECO:0007669"/>
    <property type="project" value="TreeGrafter"/>
</dbReference>
<protein>
    <recommendedName>
        <fullName evidence="6">BHLH domain-containing protein</fullName>
    </recommendedName>
</protein>
<name>A0A068UVP5_COFCA</name>
<reference evidence="8" key="1">
    <citation type="journal article" date="2014" name="Science">
        <title>The coffee genome provides insight into the convergent evolution of caffeine biosynthesis.</title>
        <authorList>
            <person name="Denoeud F."/>
            <person name="Carretero-Paulet L."/>
            <person name="Dereeper A."/>
            <person name="Droc G."/>
            <person name="Guyot R."/>
            <person name="Pietrella M."/>
            <person name="Zheng C."/>
            <person name="Alberti A."/>
            <person name="Anthony F."/>
            <person name="Aprea G."/>
            <person name="Aury J.M."/>
            <person name="Bento P."/>
            <person name="Bernard M."/>
            <person name="Bocs S."/>
            <person name="Campa C."/>
            <person name="Cenci A."/>
            <person name="Combes M.C."/>
            <person name="Crouzillat D."/>
            <person name="Da Silva C."/>
            <person name="Daddiego L."/>
            <person name="De Bellis F."/>
            <person name="Dussert S."/>
            <person name="Garsmeur O."/>
            <person name="Gayraud T."/>
            <person name="Guignon V."/>
            <person name="Jahn K."/>
            <person name="Jamilloux V."/>
            <person name="Joet T."/>
            <person name="Labadie K."/>
            <person name="Lan T."/>
            <person name="Leclercq J."/>
            <person name="Lepelley M."/>
            <person name="Leroy T."/>
            <person name="Li L.T."/>
            <person name="Librado P."/>
            <person name="Lopez L."/>
            <person name="Munoz A."/>
            <person name="Noel B."/>
            <person name="Pallavicini A."/>
            <person name="Perrotta G."/>
            <person name="Poncet V."/>
            <person name="Pot D."/>
            <person name="Priyono X."/>
            <person name="Rigoreau M."/>
            <person name="Rouard M."/>
            <person name="Rozas J."/>
            <person name="Tranchant-Dubreuil C."/>
            <person name="VanBuren R."/>
            <person name="Zhang Q."/>
            <person name="Andrade A.C."/>
            <person name="Argout X."/>
            <person name="Bertrand B."/>
            <person name="de Kochko A."/>
            <person name="Graziosi G."/>
            <person name="Henry R.J."/>
            <person name="Jayarama X."/>
            <person name="Ming R."/>
            <person name="Nagai C."/>
            <person name="Rounsley S."/>
            <person name="Sankoff D."/>
            <person name="Giuliano G."/>
            <person name="Albert V.A."/>
            <person name="Wincker P."/>
            <person name="Lashermes P."/>
        </authorList>
    </citation>
    <scope>NUCLEOTIDE SEQUENCE [LARGE SCALE GENOMIC DNA]</scope>
    <source>
        <strain evidence="8">cv. DH200-94</strain>
    </source>
</reference>
<dbReference type="InterPro" id="IPR036638">
    <property type="entry name" value="HLH_DNA-bd_sf"/>
</dbReference>
<dbReference type="OrthoDB" id="1870484at2759"/>
<evidence type="ECO:0000256" key="3">
    <source>
        <dbReference type="ARBA" id="ARBA00023163"/>
    </source>
</evidence>
<accession>A0A068UVP5</accession>
<keyword evidence="4" id="KW-0539">Nucleus</keyword>
<dbReference type="InParanoid" id="A0A068UVP5"/>
<dbReference type="GO" id="GO:0090575">
    <property type="term" value="C:RNA polymerase II transcription regulator complex"/>
    <property type="evidence" value="ECO:0007669"/>
    <property type="project" value="TreeGrafter"/>
</dbReference>
<evidence type="ECO:0000256" key="2">
    <source>
        <dbReference type="ARBA" id="ARBA00023015"/>
    </source>
</evidence>
<dbReference type="GO" id="GO:0000981">
    <property type="term" value="F:DNA-binding transcription factor activity, RNA polymerase II-specific"/>
    <property type="evidence" value="ECO:0007669"/>
    <property type="project" value="TreeGrafter"/>
</dbReference>
<dbReference type="STRING" id="49390.A0A068UVP5"/>
<keyword evidence="3" id="KW-0804">Transcription</keyword>
<evidence type="ECO:0000259" key="6">
    <source>
        <dbReference type="PROSITE" id="PS50888"/>
    </source>
</evidence>
<feature type="coiled-coil region" evidence="5">
    <location>
        <begin position="55"/>
        <end position="82"/>
    </location>
</feature>
<evidence type="ECO:0000256" key="5">
    <source>
        <dbReference type="SAM" id="Coils"/>
    </source>
</evidence>
<keyword evidence="2" id="KW-0805">Transcription regulation</keyword>
<evidence type="ECO:0000256" key="4">
    <source>
        <dbReference type="ARBA" id="ARBA00023242"/>
    </source>
</evidence>
<dbReference type="InterPro" id="IPR015660">
    <property type="entry name" value="MASH1/Ascl1a-like"/>
</dbReference>
<dbReference type="PROSITE" id="PS50888">
    <property type="entry name" value="BHLH"/>
    <property type="match status" value="1"/>
</dbReference>
<organism evidence="7 8">
    <name type="scientific">Coffea canephora</name>
    <name type="common">Robusta coffee</name>
    <dbReference type="NCBI Taxonomy" id="49390"/>
    <lineage>
        <taxon>Eukaryota</taxon>
        <taxon>Viridiplantae</taxon>
        <taxon>Streptophyta</taxon>
        <taxon>Embryophyta</taxon>
        <taxon>Tracheophyta</taxon>
        <taxon>Spermatophyta</taxon>
        <taxon>Magnoliopsida</taxon>
        <taxon>eudicotyledons</taxon>
        <taxon>Gunneridae</taxon>
        <taxon>Pentapetalae</taxon>
        <taxon>asterids</taxon>
        <taxon>lamiids</taxon>
        <taxon>Gentianales</taxon>
        <taxon>Rubiaceae</taxon>
        <taxon>Ixoroideae</taxon>
        <taxon>Gardenieae complex</taxon>
        <taxon>Bertiereae - Coffeeae clade</taxon>
        <taxon>Coffeeae</taxon>
        <taxon>Coffea</taxon>
    </lineage>
</organism>
<dbReference type="PhylomeDB" id="A0A068UVP5"/>
<dbReference type="Gramene" id="CDP12372">
    <property type="protein sequence ID" value="CDP12372"/>
    <property type="gene ID" value="GSCOC_T00035872001"/>
</dbReference>
<dbReference type="Pfam" id="PF00010">
    <property type="entry name" value="HLH"/>
    <property type="match status" value="1"/>
</dbReference>
<dbReference type="Gene3D" id="4.10.280.10">
    <property type="entry name" value="Helix-loop-helix DNA-binding domain"/>
    <property type="match status" value="1"/>
</dbReference>
<dbReference type="InterPro" id="IPR011598">
    <property type="entry name" value="bHLH_dom"/>
</dbReference>
<feature type="domain" description="BHLH" evidence="6">
    <location>
        <begin position="10"/>
        <end position="65"/>
    </location>
</feature>
<dbReference type="EMBL" id="HG739148">
    <property type="protein sequence ID" value="CDP12372.1"/>
    <property type="molecule type" value="Genomic_DNA"/>
</dbReference>
<dbReference type="SUPFAM" id="SSF47459">
    <property type="entry name" value="HLH, helix-loop-helix DNA-binding domain"/>
    <property type="match status" value="1"/>
</dbReference>
<dbReference type="PANTHER" id="PTHR13935">
    <property type="entry name" value="ACHAETE-SCUTE TRANSCRIPTION FACTOR-RELATED"/>
    <property type="match status" value="1"/>
</dbReference>
<dbReference type="GO" id="GO:0046983">
    <property type="term" value="F:protein dimerization activity"/>
    <property type="evidence" value="ECO:0007669"/>
    <property type="project" value="InterPro"/>
</dbReference>
<dbReference type="Proteomes" id="UP000295252">
    <property type="component" value="Chromosome VI"/>
</dbReference>
<proteinExistence type="predicted"/>
<evidence type="ECO:0000313" key="7">
    <source>
        <dbReference type="EMBL" id="CDP12372.1"/>
    </source>
</evidence>
<sequence length="181" mass="20757">MENNCSNDAPRKLDRKTIERNRRIRMKGLISELASLVPPQHFKPSKEMLNQKDQIDQVVTYIMQLKERVEKLNKRKEMLKSEHQTKGTNPRNSAIPSSRIPVLKIMESDSSLEVVLVTGLRKNFALHEVIQVLHGQGLEVVSVSISTIEEKIYHILHAQVKVPRLGADTLTIYGRLQKLFN</sequence>
<dbReference type="OMA" id="RRIHMKD"/>
<evidence type="ECO:0000313" key="8">
    <source>
        <dbReference type="Proteomes" id="UP000295252"/>
    </source>
</evidence>
<dbReference type="PANTHER" id="PTHR13935:SF46">
    <property type="entry name" value="TRANSCRIPTION FACTOR BHLH167-RELATED"/>
    <property type="match status" value="1"/>
</dbReference>
<keyword evidence="8" id="KW-1185">Reference proteome</keyword>
<evidence type="ECO:0000256" key="1">
    <source>
        <dbReference type="ARBA" id="ARBA00004123"/>
    </source>
</evidence>